<dbReference type="Pfam" id="PF08349">
    <property type="entry name" value="DUF1722"/>
    <property type="match status" value="1"/>
</dbReference>
<dbReference type="EMBL" id="CP071793">
    <property type="protein sequence ID" value="QTD47917.1"/>
    <property type="molecule type" value="Genomic_DNA"/>
</dbReference>
<feature type="domain" description="DUF1722" evidence="2">
    <location>
        <begin position="223"/>
        <end position="339"/>
    </location>
</feature>
<reference evidence="3" key="1">
    <citation type="submission" date="2021-03" db="EMBL/GenBank/DDBJ databases">
        <title>Acanthopleuribacteraceae sp. M133.</title>
        <authorList>
            <person name="Wang G."/>
        </authorList>
    </citation>
    <scope>NUCLEOTIDE SEQUENCE</scope>
    <source>
        <strain evidence="3">M133</strain>
    </source>
</reference>
<keyword evidence="4" id="KW-1185">Reference proteome</keyword>
<dbReference type="InterPro" id="IPR017087">
    <property type="entry name" value="UCP037004"/>
</dbReference>
<feature type="region of interest" description="Disordered" evidence="1">
    <location>
        <begin position="1"/>
        <end position="31"/>
    </location>
</feature>
<accession>A0A8A4TED2</accession>
<protein>
    <submittedName>
        <fullName evidence="3">DUF523 and DUF1722 domain-containing protein</fullName>
    </submittedName>
</protein>
<proteinExistence type="predicted"/>
<evidence type="ECO:0000313" key="3">
    <source>
        <dbReference type="EMBL" id="QTD47917.1"/>
    </source>
</evidence>
<dbReference type="InterPro" id="IPR007553">
    <property type="entry name" value="2-thiour_desulf"/>
</dbReference>
<dbReference type="PANTHER" id="PTHR30087">
    <property type="entry name" value="INNER MEMBRANE PROTEIN"/>
    <property type="match status" value="1"/>
</dbReference>
<evidence type="ECO:0000259" key="2">
    <source>
        <dbReference type="Pfam" id="PF08349"/>
    </source>
</evidence>
<dbReference type="PIRSF" id="PIRSF037004">
    <property type="entry name" value="UCP037004"/>
    <property type="match status" value="1"/>
</dbReference>
<evidence type="ECO:0000313" key="4">
    <source>
        <dbReference type="Proteomes" id="UP000663929"/>
    </source>
</evidence>
<dbReference type="RefSeq" id="WP_237377583.1">
    <property type="nucleotide sequence ID" value="NZ_CP071793.1"/>
</dbReference>
<dbReference type="PANTHER" id="PTHR30087:SF0">
    <property type="entry name" value="INNER MEMBRANE PROTEIN"/>
    <property type="match status" value="1"/>
</dbReference>
<dbReference type="KEGG" id="scor:J3U87_20215"/>
<dbReference type="Pfam" id="PF04463">
    <property type="entry name" value="2-thiour_desulf"/>
    <property type="match status" value="1"/>
</dbReference>
<gene>
    <name evidence="3" type="ORF">J3U87_20215</name>
</gene>
<name>A0A8A4TED2_SULCO</name>
<evidence type="ECO:0000256" key="1">
    <source>
        <dbReference type="SAM" id="MobiDB-lite"/>
    </source>
</evidence>
<dbReference type="InterPro" id="IPR013560">
    <property type="entry name" value="DUF1722"/>
</dbReference>
<dbReference type="Proteomes" id="UP000663929">
    <property type="component" value="Chromosome"/>
</dbReference>
<feature type="compositionally biased region" description="Polar residues" evidence="1">
    <location>
        <begin position="1"/>
        <end position="22"/>
    </location>
</feature>
<dbReference type="AlphaFoldDB" id="A0A8A4TED2"/>
<organism evidence="3 4">
    <name type="scientific">Sulfidibacter corallicola</name>
    <dbReference type="NCBI Taxonomy" id="2818388"/>
    <lineage>
        <taxon>Bacteria</taxon>
        <taxon>Pseudomonadati</taxon>
        <taxon>Acidobacteriota</taxon>
        <taxon>Holophagae</taxon>
        <taxon>Acanthopleuribacterales</taxon>
        <taxon>Acanthopleuribacteraceae</taxon>
        <taxon>Sulfidibacter</taxon>
    </lineage>
</organism>
<sequence length="349" mass="40028">MKNPNRNPTNETGGQPRQTTRSGLGDPFRGGLDLGKPNLGISLCLLGEKVRFNGGHCHNHFVTSVMARYVNWIPVCPEMGAGLGTPREALRLVKREKEVHLEESRTGIDRTVVLHAFCETFLNFLSNKNPHGFILKRKSPSCGMERVPLYREDGHRIGVSEGVFAQNLRKRFPLIPIEEDGRLNDTNLRENFIERIYAYQRWSFFLANDPTPADLVVFHRRHKMQLTAHQPAVAKELGRIVGAAGTGDWQKRVDAYGEMFMHCLEQHAATGKHANVLYHLLGFLKDRMQGEDKREMIHHIEQYRRRHTPLSVPLALLNHHLRRLPHPWVQGQTYLQPYPADLRMGQLLR</sequence>